<sequence length="55" mass="6478">MQKLTVSRKECKAFIKLYMQEDIQKSKKIRKYISNIFNGLRKSIKEKKATGVKLS</sequence>
<reference evidence="1" key="1">
    <citation type="submission" date="2020-03" db="EMBL/GenBank/DDBJ databases">
        <title>The deep terrestrial virosphere.</title>
        <authorList>
            <person name="Holmfeldt K."/>
            <person name="Nilsson E."/>
            <person name="Simone D."/>
            <person name="Lopez-Fernandez M."/>
            <person name="Wu X."/>
            <person name="de Brujin I."/>
            <person name="Lundin D."/>
            <person name="Andersson A."/>
            <person name="Bertilsson S."/>
            <person name="Dopson M."/>
        </authorList>
    </citation>
    <scope>NUCLEOTIDE SEQUENCE</scope>
    <source>
        <strain evidence="1">MM415A00274</strain>
    </source>
</reference>
<organism evidence="1">
    <name type="scientific">viral metagenome</name>
    <dbReference type="NCBI Taxonomy" id="1070528"/>
    <lineage>
        <taxon>unclassified sequences</taxon>
        <taxon>metagenomes</taxon>
        <taxon>organismal metagenomes</taxon>
    </lineage>
</organism>
<protein>
    <submittedName>
        <fullName evidence="1">Uncharacterized protein</fullName>
    </submittedName>
</protein>
<evidence type="ECO:0000313" key="1">
    <source>
        <dbReference type="EMBL" id="QJA83580.1"/>
    </source>
</evidence>
<name>A0A6M3KPB1_9ZZZZ</name>
<gene>
    <name evidence="1" type="ORF">MM415A00274_0037</name>
</gene>
<dbReference type="AlphaFoldDB" id="A0A6M3KPB1"/>
<dbReference type="EMBL" id="MT142513">
    <property type="protein sequence ID" value="QJA83580.1"/>
    <property type="molecule type" value="Genomic_DNA"/>
</dbReference>
<accession>A0A6M3KPB1</accession>
<proteinExistence type="predicted"/>